<keyword evidence="3" id="KW-1185">Reference proteome</keyword>
<proteinExistence type="predicted"/>
<reference evidence="2" key="1">
    <citation type="journal article" date="2020" name="Fungal Divers.">
        <title>Resolving the Mortierellaceae phylogeny through synthesis of multi-gene phylogenetics and phylogenomics.</title>
        <authorList>
            <person name="Vandepol N."/>
            <person name="Liber J."/>
            <person name="Desiro A."/>
            <person name="Na H."/>
            <person name="Kennedy M."/>
            <person name="Barry K."/>
            <person name="Grigoriev I.V."/>
            <person name="Miller A.N."/>
            <person name="O'Donnell K."/>
            <person name="Stajich J.E."/>
            <person name="Bonito G."/>
        </authorList>
    </citation>
    <scope>NUCLEOTIDE SEQUENCE</scope>
    <source>
        <strain evidence="2">KOD1015</strain>
    </source>
</reference>
<dbReference type="EMBL" id="JAABOA010000254">
    <property type="protein sequence ID" value="KAF9585099.1"/>
    <property type="molecule type" value="Genomic_DNA"/>
</dbReference>
<evidence type="ECO:0000256" key="1">
    <source>
        <dbReference type="SAM" id="MobiDB-lite"/>
    </source>
</evidence>
<protein>
    <submittedName>
        <fullName evidence="2">Uncharacterized protein</fullName>
    </submittedName>
</protein>
<gene>
    <name evidence="2" type="ORF">BGW38_003899</name>
</gene>
<feature type="region of interest" description="Disordered" evidence="1">
    <location>
        <begin position="14"/>
        <end position="73"/>
    </location>
</feature>
<feature type="compositionally biased region" description="Basic and acidic residues" evidence="1">
    <location>
        <begin position="63"/>
        <end position="73"/>
    </location>
</feature>
<feature type="compositionally biased region" description="Low complexity" evidence="1">
    <location>
        <begin position="48"/>
        <end position="57"/>
    </location>
</feature>
<dbReference type="Proteomes" id="UP000780801">
    <property type="component" value="Unassembled WGS sequence"/>
</dbReference>
<evidence type="ECO:0000313" key="3">
    <source>
        <dbReference type="Proteomes" id="UP000780801"/>
    </source>
</evidence>
<sequence length="147" mass="16705">MDVNSTHLLGFLQGLEGRHSKDEGYTSQEGTNSELLGVSLQVEPSSHQYQQVTQGHQTQEDQEQTRPRGGSDLESVRVWFTHSILDEAIVKELSDRERHPRLQEVEFGSEDVFDVGEILVARLAEVRPELKFCCWVSHGDEGNERED</sequence>
<comment type="caution">
    <text evidence="2">The sequence shown here is derived from an EMBL/GenBank/DDBJ whole genome shotgun (WGS) entry which is preliminary data.</text>
</comment>
<dbReference type="OrthoDB" id="4080148at2759"/>
<accession>A0A9P6KGV8</accession>
<name>A0A9P6KGV8_9FUNG</name>
<dbReference type="AlphaFoldDB" id="A0A9P6KGV8"/>
<feature type="compositionally biased region" description="Polar residues" evidence="1">
    <location>
        <begin position="25"/>
        <end position="34"/>
    </location>
</feature>
<evidence type="ECO:0000313" key="2">
    <source>
        <dbReference type="EMBL" id="KAF9585099.1"/>
    </source>
</evidence>
<organism evidence="2 3">
    <name type="scientific">Lunasporangiospora selenospora</name>
    <dbReference type="NCBI Taxonomy" id="979761"/>
    <lineage>
        <taxon>Eukaryota</taxon>
        <taxon>Fungi</taxon>
        <taxon>Fungi incertae sedis</taxon>
        <taxon>Mucoromycota</taxon>
        <taxon>Mortierellomycotina</taxon>
        <taxon>Mortierellomycetes</taxon>
        <taxon>Mortierellales</taxon>
        <taxon>Mortierellaceae</taxon>
        <taxon>Lunasporangiospora</taxon>
    </lineage>
</organism>